<feature type="transmembrane region" description="Helical" evidence="1">
    <location>
        <begin position="47"/>
        <end position="70"/>
    </location>
</feature>
<dbReference type="OrthoDB" id="8454704at2"/>
<feature type="transmembrane region" description="Helical" evidence="1">
    <location>
        <begin position="15"/>
        <end position="40"/>
    </location>
</feature>
<feature type="transmembrane region" description="Helical" evidence="1">
    <location>
        <begin position="187"/>
        <end position="205"/>
    </location>
</feature>
<dbReference type="EMBL" id="SJST01000003">
    <property type="protein sequence ID" value="TCD14295.1"/>
    <property type="molecule type" value="Genomic_DNA"/>
</dbReference>
<evidence type="ECO:0000313" key="2">
    <source>
        <dbReference type="EMBL" id="TCD14295.1"/>
    </source>
</evidence>
<reference evidence="2 3" key="1">
    <citation type="journal article" date="2015" name="Antonie Van Leeuwenhoek">
        <title>Oricola cellulosilytica gen. nov., sp. nov., a cellulose-degrading bacterium of the family Phyllobacteriaceae isolated from surface seashore water, and emended descriptions of Mesorhizobium loti and Phyllobacterium myrsinacearum.</title>
        <authorList>
            <person name="Hameed A."/>
            <person name="Shahina M."/>
            <person name="Lai W.A."/>
            <person name="Lin S.Y."/>
            <person name="Young L.S."/>
            <person name="Liu Y.C."/>
            <person name="Hsu Y.H."/>
            <person name="Young C.C."/>
        </authorList>
    </citation>
    <scope>NUCLEOTIDE SEQUENCE [LARGE SCALE GENOMIC DNA]</scope>
    <source>
        <strain evidence="2 3">KCTC 52183</strain>
    </source>
</reference>
<sequence>MASRLTPETGGRGALAGAATALLCLGLSSGTPLAALLYFISPVPLMIAGLGFGLNAALVGATVAIVATLLTAGGTVATLVALSIAVPACASAFWLNLARPAEEIGGPRGKIAWYPLADVLLAVSLLTGLAYVVLGFMVGFGPEMAAELADELINRFKQANPEVAFTPEGVTSLQNFIEAAIPVAQPFMWMLTLTASIYLALAVARRSGLTRRPKDDWPVALRMPRTATFAFLAAILVSFAPGGIGHAASSFAGALAAGFTLAGFAMLHQRTRGTAGRTAILVLAYVGVAFIAFVAVFFFIAGIFGTGRHVPLSPGSPQSSSSASNID</sequence>
<feature type="transmembrane region" description="Helical" evidence="1">
    <location>
        <begin position="226"/>
        <end position="244"/>
    </location>
</feature>
<protein>
    <submittedName>
        <fullName evidence="2">DUF2232 domain-containing protein</fullName>
    </submittedName>
</protein>
<organism evidence="2 3">
    <name type="scientific">Oricola cellulosilytica</name>
    <dbReference type="NCBI Taxonomy" id="1429082"/>
    <lineage>
        <taxon>Bacteria</taxon>
        <taxon>Pseudomonadati</taxon>
        <taxon>Pseudomonadota</taxon>
        <taxon>Alphaproteobacteria</taxon>
        <taxon>Hyphomicrobiales</taxon>
        <taxon>Ahrensiaceae</taxon>
        <taxon>Oricola</taxon>
    </lineage>
</organism>
<dbReference type="RefSeq" id="WP_131568183.1">
    <property type="nucleotide sequence ID" value="NZ_JAINFK010000002.1"/>
</dbReference>
<dbReference type="InterPro" id="IPR018710">
    <property type="entry name" value="DUF2232"/>
</dbReference>
<proteinExistence type="predicted"/>
<keyword evidence="3" id="KW-1185">Reference proteome</keyword>
<keyword evidence="1" id="KW-0472">Membrane</keyword>
<accession>A0A4R0PDL2</accession>
<evidence type="ECO:0000256" key="1">
    <source>
        <dbReference type="SAM" id="Phobius"/>
    </source>
</evidence>
<dbReference type="Pfam" id="PF09991">
    <property type="entry name" value="DUF2232"/>
    <property type="match status" value="1"/>
</dbReference>
<name>A0A4R0PDL2_9HYPH</name>
<feature type="transmembrane region" description="Helical" evidence="1">
    <location>
        <begin position="76"/>
        <end position="98"/>
    </location>
</feature>
<evidence type="ECO:0000313" key="3">
    <source>
        <dbReference type="Proteomes" id="UP000291301"/>
    </source>
</evidence>
<feature type="transmembrane region" description="Helical" evidence="1">
    <location>
        <begin position="250"/>
        <end position="267"/>
    </location>
</feature>
<dbReference type="AlphaFoldDB" id="A0A4R0PDL2"/>
<feature type="transmembrane region" description="Helical" evidence="1">
    <location>
        <begin position="119"/>
        <end position="140"/>
    </location>
</feature>
<gene>
    <name evidence="2" type="ORF">E0D97_09455</name>
</gene>
<comment type="caution">
    <text evidence="2">The sequence shown here is derived from an EMBL/GenBank/DDBJ whole genome shotgun (WGS) entry which is preliminary data.</text>
</comment>
<dbReference type="Proteomes" id="UP000291301">
    <property type="component" value="Unassembled WGS sequence"/>
</dbReference>
<keyword evidence="1" id="KW-0812">Transmembrane</keyword>
<feature type="transmembrane region" description="Helical" evidence="1">
    <location>
        <begin position="279"/>
        <end position="304"/>
    </location>
</feature>
<keyword evidence="1" id="KW-1133">Transmembrane helix</keyword>